<dbReference type="PROSITE" id="PS50125">
    <property type="entry name" value="GUANYLATE_CYCLASE_2"/>
    <property type="match status" value="1"/>
</dbReference>
<feature type="region of interest" description="Disordered" evidence="8">
    <location>
        <begin position="198"/>
        <end position="224"/>
    </location>
</feature>
<name>A0ABU7DT64_9TELE</name>
<evidence type="ECO:0000256" key="8">
    <source>
        <dbReference type="SAM" id="MobiDB-lite"/>
    </source>
</evidence>
<comment type="caution">
    <text evidence="10">The sequence shown here is derived from an EMBL/GenBank/DDBJ whole genome shotgun (WGS) entry which is preliminary data.</text>
</comment>
<gene>
    <name evidence="10" type="ORF">CHARACLAT_021763</name>
</gene>
<reference evidence="10 11" key="1">
    <citation type="submission" date="2021-06" db="EMBL/GenBank/DDBJ databases">
        <authorList>
            <person name="Palmer J.M."/>
        </authorList>
    </citation>
    <scope>NUCLEOTIDE SEQUENCE [LARGE SCALE GENOMIC DNA]</scope>
    <source>
        <strain evidence="10 11">CL_MEX2019</strain>
        <tissue evidence="10">Muscle</tissue>
    </source>
</reference>
<dbReference type="Proteomes" id="UP001352852">
    <property type="component" value="Unassembled WGS sequence"/>
</dbReference>
<dbReference type="InterPro" id="IPR029787">
    <property type="entry name" value="Nucleotide_cyclase"/>
</dbReference>
<evidence type="ECO:0000256" key="5">
    <source>
        <dbReference type="ARBA" id="ARBA00023136"/>
    </source>
</evidence>
<comment type="similarity">
    <text evidence="7">Belongs to the adenylyl cyclase class-4/guanylyl cyclase family.</text>
</comment>
<evidence type="ECO:0000313" key="11">
    <source>
        <dbReference type="Proteomes" id="UP001352852"/>
    </source>
</evidence>
<dbReference type="InterPro" id="IPR050401">
    <property type="entry name" value="Cyclic_nucleotide_synthase"/>
</dbReference>
<keyword evidence="3" id="KW-0547">Nucleotide-binding</keyword>
<keyword evidence="11" id="KW-1185">Reference proteome</keyword>
<sequence>MALDLLAAVRQVSIPHMPNERLQLRAGIHTGPCVAGIVGYKMPRYCLFGDTVNTASRMESTSLPQKIHTSSETYLALMKDNAYELQLRGEIEVKGKGKMNTYWLIGHKNYSVQNDSLVCNWNPSMARKKKTVAGSQASVGNSSVTVQSLSDAAATPVSALNQTPQMPRTERLSLSVAAQMEPYGGSYGTLGSMIGGLQGGDESSVTSEQGGLKPDLLSGSNQQM</sequence>
<keyword evidence="4" id="KW-1133">Transmembrane helix</keyword>
<evidence type="ECO:0000256" key="1">
    <source>
        <dbReference type="ARBA" id="ARBA00004370"/>
    </source>
</evidence>
<keyword evidence="6 7" id="KW-0456">Lyase</keyword>
<proteinExistence type="inferred from homology"/>
<dbReference type="EMBL" id="JAHUTJ010034943">
    <property type="protein sequence ID" value="MED6278252.1"/>
    <property type="molecule type" value="Genomic_DNA"/>
</dbReference>
<dbReference type="CDD" id="cd07302">
    <property type="entry name" value="CHD"/>
    <property type="match status" value="1"/>
</dbReference>
<protein>
    <recommendedName>
        <fullName evidence="9">Guanylate cyclase domain-containing protein</fullName>
    </recommendedName>
</protein>
<dbReference type="Gene3D" id="3.30.70.1230">
    <property type="entry name" value="Nucleotide cyclase"/>
    <property type="match status" value="1"/>
</dbReference>
<evidence type="ECO:0000256" key="6">
    <source>
        <dbReference type="ARBA" id="ARBA00023239"/>
    </source>
</evidence>
<evidence type="ECO:0000256" key="4">
    <source>
        <dbReference type="ARBA" id="ARBA00022989"/>
    </source>
</evidence>
<keyword evidence="5" id="KW-0472">Membrane</keyword>
<organism evidence="10 11">
    <name type="scientific">Characodon lateralis</name>
    <dbReference type="NCBI Taxonomy" id="208331"/>
    <lineage>
        <taxon>Eukaryota</taxon>
        <taxon>Metazoa</taxon>
        <taxon>Chordata</taxon>
        <taxon>Craniata</taxon>
        <taxon>Vertebrata</taxon>
        <taxon>Euteleostomi</taxon>
        <taxon>Actinopterygii</taxon>
        <taxon>Neopterygii</taxon>
        <taxon>Teleostei</taxon>
        <taxon>Neoteleostei</taxon>
        <taxon>Acanthomorphata</taxon>
        <taxon>Ovalentaria</taxon>
        <taxon>Atherinomorphae</taxon>
        <taxon>Cyprinodontiformes</taxon>
        <taxon>Goodeidae</taxon>
        <taxon>Characodon</taxon>
    </lineage>
</organism>
<dbReference type="PROSITE" id="PS00452">
    <property type="entry name" value="GUANYLATE_CYCLASE_1"/>
    <property type="match status" value="1"/>
</dbReference>
<dbReference type="InterPro" id="IPR018297">
    <property type="entry name" value="A/G_cyclase_CS"/>
</dbReference>
<dbReference type="InterPro" id="IPR001054">
    <property type="entry name" value="A/G_cyclase"/>
</dbReference>
<feature type="domain" description="Guanylate cyclase" evidence="9">
    <location>
        <begin position="1"/>
        <end position="59"/>
    </location>
</feature>
<accession>A0ABU7DT64</accession>
<dbReference type="SUPFAM" id="SSF55073">
    <property type="entry name" value="Nucleotide cyclase"/>
    <property type="match status" value="1"/>
</dbReference>
<dbReference type="SMART" id="SM00044">
    <property type="entry name" value="CYCc"/>
    <property type="match status" value="1"/>
</dbReference>
<keyword evidence="2" id="KW-0812">Transmembrane</keyword>
<dbReference type="PANTHER" id="PTHR11920:SF497">
    <property type="entry name" value="GUANYLATE CYCLASE"/>
    <property type="match status" value="1"/>
</dbReference>
<evidence type="ECO:0000256" key="3">
    <source>
        <dbReference type="ARBA" id="ARBA00022741"/>
    </source>
</evidence>
<dbReference type="Pfam" id="PF00211">
    <property type="entry name" value="Guanylate_cyc"/>
    <property type="match status" value="1"/>
</dbReference>
<evidence type="ECO:0000313" key="10">
    <source>
        <dbReference type="EMBL" id="MED6278252.1"/>
    </source>
</evidence>
<evidence type="ECO:0000259" key="9">
    <source>
        <dbReference type="PROSITE" id="PS50125"/>
    </source>
</evidence>
<comment type="subcellular location">
    <subcellularLocation>
        <location evidence="1">Membrane</location>
    </subcellularLocation>
</comment>
<evidence type="ECO:0000256" key="7">
    <source>
        <dbReference type="RuleBase" id="RU000405"/>
    </source>
</evidence>
<evidence type="ECO:0000256" key="2">
    <source>
        <dbReference type="ARBA" id="ARBA00022692"/>
    </source>
</evidence>
<dbReference type="PANTHER" id="PTHR11920">
    <property type="entry name" value="GUANYLYL CYCLASE"/>
    <property type="match status" value="1"/>
</dbReference>